<evidence type="ECO:0000313" key="5">
    <source>
        <dbReference type="EMBL" id="CAF1372814.1"/>
    </source>
</evidence>
<dbReference type="GO" id="GO:0000462">
    <property type="term" value="P:maturation of SSU-rRNA from tricistronic rRNA transcript (SSU-rRNA, 5.8S rRNA, LSU-rRNA)"/>
    <property type="evidence" value="ECO:0007669"/>
    <property type="project" value="TreeGrafter"/>
</dbReference>
<evidence type="ECO:0000256" key="3">
    <source>
        <dbReference type="SAM" id="MobiDB-lite"/>
    </source>
</evidence>
<dbReference type="Proteomes" id="UP000682733">
    <property type="component" value="Unassembled WGS sequence"/>
</dbReference>
<dbReference type="InterPro" id="IPR015943">
    <property type="entry name" value="WD40/YVTN_repeat-like_dom_sf"/>
</dbReference>
<dbReference type="PANTHER" id="PTHR44267:SF1">
    <property type="entry name" value="WD REPEAT-CONTAINING PROTEIN 43"/>
    <property type="match status" value="1"/>
</dbReference>
<name>A0A815J3I8_9BILA</name>
<evidence type="ECO:0000313" key="4">
    <source>
        <dbReference type="EMBL" id="CAF1035269.1"/>
    </source>
</evidence>
<dbReference type="EMBL" id="CAJOBC010076627">
    <property type="protein sequence ID" value="CAF4260705.1"/>
    <property type="molecule type" value="Genomic_DNA"/>
</dbReference>
<dbReference type="EMBL" id="CAJNOK010007470">
    <property type="protein sequence ID" value="CAF1035269.1"/>
    <property type="molecule type" value="Genomic_DNA"/>
</dbReference>
<dbReference type="InterPro" id="IPR036322">
    <property type="entry name" value="WD40_repeat_dom_sf"/>
</dbReference>
<dbReference type="GO" id="GO:0005730">
    <property type="term" value="C:nucleolus"/>
    <property type="evidence" value="ECO:0007669"/>
    <property type="project" value="TreeGrafter"/>
</dbReference>
<dbReference type="Proteomes" id="UP000681722">
    <property type="component" value="Unassembled WGS sequence"/>
</dbReference>
<evidence type="ECO:0000313" key="6">
    <source>
        <dbReference type="EMBL" id="CAF3803610.1"/>
    </source>
</evidence>
<sequence length="364" mass="39734">MTCLESGGVSGSHLESSGVKAYKSITMSSPLANLASVSLTAKSNNNSIIGFVSQDGIVRFYDTSTSLLKTEFTPSSHLNTACTCLTWAPKSGLKQNFSKKKRRRTQSNAKSTLEEEDETNNTVPDIDSELKHLDLVAIGTTSGNILLFSVSKATIHSDLHDGHTSKTLTGHSTNIKQFYIYDKLIEENEHPLLFSSAENDRNLCCWKIHPSSTNEGEEDSSNACVTLTLTESIISFSVCALTDGKDTLDYTQLQQILKREDPSLLSISIEEQVTLTKSATKSTNATVLTQTISQPNMLNKQQTIKRTATEIIQTEVPLSERLNAAELHGQNSQIPTTDSLVTLLSQGLQSGDKAILEVLDVYIL</sequence>
<dbReference type="EMBL" id="CAJOBA010007482">
    <property type="protein sequence ID" value="CAF3803610.1"/>
    <property type="molecule type" value="Genomic_DNA"/>
</dbReference>
<dbReference type="OrthoDB" id="10042095at2759"/>
<keyword evidence="2" id="KW-0539">Nucleus</keyword>
<organism evidence="5 8">
    <name type="scientific">Didymodactylos carnosus</name>
    <dbReference type="NCBI Taxonomy" id="1234261"/>
    <lineage>
        <taxon>Eukaryota</taxon>
        <taxon>Metazoa</taxon>
        <taxon>Spiralia</taxon>
        <taxon>Gnathifera</taxon>
        <taxon>Rotifera</taxon>
        <taxon>Eurotatoria</taxon>
        <taxon>Bdelloidea</taxon>
        <taxon>Philodinida</taxon>
        <taxon>Philodinidae</taxon>
        <taxon>Didymodactylos</taxon>
    </lineage>
</organism>
<dbReference type="Proteomes" id="UP000663829">
    <property type="component" value="Unassembled WGS sequence"/>
</dbReference>
<evidence type="ECO:0000256" key="2">
    <source>
        <dbReference type="ARBA" id="ARBA00023242"/>
    </source>
</evidence>
<reference evidence="5" key="1">
    <citation type="submission" date="2021-02" db="EMBL/GenBank/DDBJ databases">
        <authorList>
            <person name="Nowell W R."/>
        </authorList>
    </citation>
    <scope>NUCLEOTIDE SEQUENCE</scope>
</reference>
<keyword evidence="8" id="KW-1185">Reference proteome</keyword>
<dbReference type="AlphaFoldDB" id="A0A815J3I8"/>
<dbReference type="SUPFAM" id="SSF50978">
    <property type="entry name" value="WD40 repeat-like"/>
    <property type="match status" value="1"/>
</dbReference>
<dbReference type="InterPro" id="IPR052414">
    <property type="entry name" value="U3_snoRNA-assoc_WDR"/>
</dbReference>
<evidence type="ECO:0000313" key="7">
    <source>
        <dbReference type="EMBL" id="CAF4260705.1"/>
    </source>
</evidence>
<gene>
    <name evidence="5" type="ORF">GPM918_LOCUS31940</name>
    <name evidence="4" type="ORF">OVA965_LOCUS16198</name>
    <name evidence="7" type="ORF">SRO942_LOCUS32594</name>
    <name evidence="6" type="ORF">TMI583_LOCUS16210</name>
</gene>
<evidence type="ECO:0000256" key="1">
    <source>
        <dbReference type="ARBA" id="ARBA00004123"/>
    </source>
</evidence>
<comment type="caution">
    <text evidence="5">The sequence shown here is derived from an EMBL/GenBank/DDBJ whole genome shotgun (WGS) entry which is preliminary data.</text>
</comment>
<dbReference type="Proteomes" id="UP000677228">
    <property type="component" value="Unassembled WGS sequence"/>
</dbReference>
<accession>A0A815J3I8</accession>
<comment type="subcellular location">
    <subcellularLocation>
        <location evidence="1">Nucleus</location>
    </subcellularLocation>
</comment>
<dbReference type="Gene3D" id="2.130.10.10">
    <property type="entry name" value="YVTN repeat-like/Quinoprotein amine dehydrogenase"/>
    <property type="match status" value="1"/>
</dbReference>
<proteinExistence type="predicted"/>
<dbReference type="PANTHER" id="PTHR44267">
    <property type="entry name" value="WD REPEAT-CONTAINING PROTEIN 43"/>
    <property type="match status" value="1"/>
</dbReference>
<protein>
    <submittedName>
        <fullName evidence="5">Uncharacterized protein</fullName>
    </submittedName>
</protein>
<feature type="region of interest" description="Disordered" evidence="3">
    <location>
        <begin position="96"/>
        <end position="123"/>
    </location>
</feature>
<dbReference type="EMBL" id="CAJNOQ010016008">
    <property type="protein sequence ID" value="CAF1372814.1"/>
    <property type="molecule type" value="Genomic_DNA"/>
</dbReference>
<evidence type="ECO:0000313" key="8">
    <source>
        <dbReference type="Proteomes" id="UP000663829"/>
    </source>
</evidence>